<evidence type="ECO:0000256" key="2">
    <source>
        <dbReference type="ARBA" id="ARBA00022741"/>
    </source>
</evidence>
<feature type="compositionally biased region" description="Low complexity" evidence="7">
    <location>
        <begin position="355"/>
        <end position="367"/>
    </location>
</feature>
<dbReference type="SMART" id="SM00220">
    <property type="entry name" value="S_TKc"/>
    <property type="match status" value="1"/>
</dbReference>
<evidence type="ECO:0000256" key="7">
    <source>
        <dbReference type="SAM" id="MobiDB-lite"/>
    </source>
</evidence>
<evidence type="ECO:0000313" key="9">
    <source>
        <dbReference type="EMBL" id="CAK7214922.1"/>
    </source>
</evidence>
<keyword evidence="10" id="KW-1185">Reference proteome</keyword>
<dbReference type="PROSITE" id="PS00108">
    <property type="entry name" value="PROTEIN_KINASE_ST"/>
    <property type="match status" value="1"/>
</dbReference>
<evidence type="ECO:0000256" key="1">
    <source>
        <dbReference type="ARBA" id="ARBA00022679"/>
    </source>
</evidence>
<dbReference type="SUPFAM" id="SSF56112">
    <property type="entry name" value="Protein kinase-like (PK-like)"/>
    <property type="match status" value="1"/>
</dbReference>
<feature type="region of interest" description="Disordered" evidence="7">
    <location>
        <begin position="340"/>
        <end position="407"/>
    </location>
</feature>
<dbReference type="InterPro" id="IPR017441">
    <property type="entry name" value="Protein_kinase_ATP_BS"/>
</dbReference>
<keyword evidence="3" id="KW-0418">Kinase</keyword>
<feature type="compositionally biased region" description="Basic and acidic residues" evidence="7">
    <location>
        <begin position="469"/>
        <end position="482"/>
    </location>
</feature>
<comment type="caution">
    <text evidence="9">The sequence shown here is derived from an EMBL/GenBank/DDBJ whole genome shotgun (WGS) entry which is preliminary data.</text>
</comment>
<sequence length="668" mass="73322">MSTLQLATKIKTTKVTQRDPVYIPGRRLGEGAFGEVFMACEQHTGDVYAVKVYKSESIGQWREHGLLSSLEHEHVVRYVAFTHLPGQKPRLIMEYIEGPNLRDFLNTVSKQDQTLLAKSEIQDVLRQLLQAVAYLHAQDVTHRDIKPANIVLAQRNPIRIKVVDFGLATESKEFRTSCGSPLYVAPEMVAMKRPFTNKVDMFSIGVIVLELFGAVFRSRRRGHEARSCLDAVLQQKRQLEAQPQPLPPHFDLAIRLLAERPQDRPSAQECLSHVFFTSSIPVKATETDVLSRLNSASRGKQPDLVTQVLFAGLTTEELATEVLDRPASLKHHLQRKASIEDAGPSNGHQSRHAPSRSQTSQLSSSSSARYKRQKIESHQSVSTSTCLTFVQPGAPSPQPPYREGHNSFIFPDTSSCANVLESRASATSFQVQQDAGHTSFAQGSSPSRPPSIKSSSEASVYAGDQNEADQDKSVETDQEGQHGDAGGGSIGNDEDSDVDRVIDAKSSMPKELIINGHAIATDDAEAMSAYPASSKQQRQTAQRALATFVVGLDPLPLLEKGGLSASVLLGNYLLLLQPLPPQYNVQWLYGRSRHWVANYLRKNSHVARTVSHGFHDRGTYIGLEDAYRLCTALEHDTGPLQAIAARCGLVLGDSQPGASIADEEGDEN</sequence>
<feature type="compositionally biased region" description="Low complexity" evidence="7">
    <location>
        <begin position="444"/>
        <end position="459"/>
    </location>
</feature>
<keyword evidence="1" id="KW-0808">Transferase</keyword>
<dbReference type="InterPro" id="IPR000719">
    <property type="entry name" value="Prot_kinase_dom"/>
</dbReference>
<evidence type="ECO:0000313" key="10">
    <source>
        <dbReference type="Proteomes" id="UP001642405"/>
    </source>
</evidence>
<feature type="region of interest" description="Disordered" evidence="7">
    <location>
        <begin position="428"/>
        <end position="496"/>
    </location>
</feature>
<dbReference type="InterPro" id="IPR008271">
    <property type="entry name" value="Ser/Thr_kinase_AS"/>
</dbReference>
<protein>
    <recommendedName>
        <fullName evidence="8">Protein kinase domain-containing protein</fullName>
    </recommendedName>
</protein>
<feature type="compositionally biased region" description="Polar residues" evidence="7">
    <location>
        <begin position="428"/>
        <end position="443"/>
    </location>
</feature>
<dbReference type="Gene3D" id="1.10.510.10">
    <property type="entry name" value="Transferase(Phosphotransferase) domain 1"/>
    <property type="match status" value="1"/>
</dbReference>
<evidence type="ECO:0000259" key="8">
    <source>
        <dbReference type="PROSITE" id="PS50011"/>
    </source>
</evidence>
<feature type="binding site" evidence="6">
    <location>
        <position position="51"/>
    </location>
    <ligand>
        <name>ATP</name>
        <dbReference type="ChEBI" id="CHEBI:30616"/>
    </ligand>
</feature>
<dbReference type="Pfam" id="PF00069">
    <property type="entry name" value="Pkinase"/>
    <property type="match status" value="1"/>
</dbReference>
<keyword evidence="4 6" id="KW-0067">ATP-binding</keyword>
<dbReference type="EMBL" id="CAWUHB010000009">
    <property type="protein sequence ID" value="CAK7214922.1"/>
    <property type="molecule type" value="Genomic_DNA"/>
</dbReference>
<organism evidence="9 10">
    <name type="scientific">Sporothrix curviconia</name>
    <dbReference type="NCBI Taxonomy" id="1260050"/>
    <lineage>
        <taxon>Eukaryota</taxon>
        <taxon>Fungi</taxon>
        <taxon>Dikarya</taxon>
        <taxon>Ascomycota</taxon>
        <taxon>Pezizomycotina</taxon>
        <taxon>Sordariomycetes</taxon>
        <taxon>Sordariomycetidae</taxon>
        <taxon>Ophiostomatales</taxon>
        <taxon>Ophiostomataceae</taxon>
        <taxon>Sporothrix</taxon>
    </lineage>
</organism>
<dbReference type="InterPro" id="IPR011009">
    <property type="entry name" value="Kinase-like_dom_sf"/>
</dbReference>
<dbReference type="PROSITE" id="PS00107">
    <property type="entry name" value="PROTEIN_KINASE_ATP"/>
    <property type="match status" value="1"/>
</dbReference>
<keyword evidence="2 6" id="KW-0547">Nucleotide-binding</keyword>
<evidence type="ECO:0000256" key="5">
    <source>
        <dbReference type="ARBA" id="ARBA00037982"/>
    </source>
</evidence>
<dbReference type="InterPro" id="IPR050339">
    <property type="entry name" value="CC_SR_Kinase"/>
</dbReference>
<evidence type="ECO:0000256" key="3">
    <source>
        <dbReference type="ARBA" id="ARBA00022777"/>
    </source>
</evidence>
<comment type="similarity">
    <text evidence="5">Belongs to the protein kinase superfamily. Ser/Thr protein kinase family. GCN2 subfamily.</text>
</comment>
<name>A0ABP0B617_9PEZI</name>
<dbReference type="Proteomes" id="UP001642405">
    <property type="component" value="Unassembled WGS sequence"/>
</dbReference>
<dbReference type="PROSITE" id="PS50011">
    <property type="entry name" value="PROTEIN_KINASE_DOM"/>
    <property type="match status" value="1"/>
</dbReference>
<gene>
    <name evidence="9" type="ORF">SCUCBS95973_002301</name>
</gene>
<proteinExistence type="inferred from homology"/>
<accession>A0ABP0B617</accession>
<feature type="domain" description="Protein kinase" evidence="8">
    <location>
        <begin position="22"/>
        <end position="276"/>
    </location>
</feature>
<feature type="compositionally biased region" description="Polar residues" evidence="7">
    <location>
        <begin position="378"/>
        <end position="388"/>
    </location>
</feature>
<reference evidence="9 10" key="1">
    <citation type="submission" date="2024-01" db="EMBL/GenBank/DDBJ databases">
        <authorList>
            <person name="Allen C."/>
            <person name="Tagirdzhanova G."/>
        </authorList>
    </citation>
    <scope>NUCLEOTIDE SEQUENCE [LARGE SCALE GENOMIC DNA]</scope>
</reference>
<evidence type="ECO:0000256" key="6">
    <source>
        <dbReference type="PROSITE-ProRule" id="PRU10141"/>
    </source>
</evidence>
<evidence type="ECO:0000256" key="4">
    <source>
        <dbReference type="ARBA" id="ARBA00022840"/>
    </source>
</evidence>
<dbReference type="PANTHER" id="PTHR11042">
    <property type="entry name" value="EUKARYOTIC TRANSLATION INITIATION FACTOR 2-ALPHA KINASE EIF2-ALPHA KINASE -RELATED"/>
    <property type="match status" value="1"/>
</dbReference>